<feature type="signal peptide" evidence="5">
    <location>
        <begin position="1"/>
        <end position="21"/>
    </location>
</feature>
<sequence length="257" mass="27699">MKPLRTLIAAFAVLCCAAAAAANPLRIGIAAEPYPPFTIKQSNGQWSGFEVELVRKLCQRLKQNCQITEVSWDGIIPALNSKKIDVIFNSMSITPEREKVIAFSLPYYYTASEFVGPRGQKTVLSPAGLKGKTLGVQSATTNANFLKKYYGAGSAIRYYNTQDELNADLVAGRVDLMLLDALAASDFLGGKDGAGLESKGLAPKDPLFGPGIGAGLRKADTALKQQFDQAILQLRADGSFDAIQKKYFKVNISPDAK</sequence>
<keyword evidence="3 5" id="KW-0732">Signal</keyword>
<dbReference type="PANTHER" id="PTHR35936:SF17">
    <property type="entry name" value="ARGININE-BINDING EXTRACELLULAR PROTEIN ARTP"/>
    <property type="match status" value="1"/>
</dbReference>
<proteinExistence type="inferred from homology"/>
<dbReference type="RefSeq" id="WP_118266768.1">
    <property type="nucleotide sequence ID" value="NZ_CP031968.1"/>
</dbReference>
<reference evidence="7 8" key="1">
    <citation type="submission" date="2018-08" db="EMBL/GenBank/DDBJ databases">
        <title>Complete genome sequence of JP2-74.</title>
        <authorList>
            <person name="Wu L."/>
        </authorList>
    </citation>
    <scope>NUCLEOTIDE SEQUENCE [LARGE SCALE GENOMIC DNA]</scope>
    <source>
        <strain evidence="7 8">JP2-74</strain>
    </source>
</reference>
<feature type="domain" description="Solute-binding protein family 3/N-terminal" evidence="6">
    <location>
        <begin position="24"/>
        <end position="251"/>
    </location>
</feature>
<accession>A0AAD0RQ64</accession>
<dbReference type="Pfam" id="PF00497">
    <property type="entry name" value="SBP_bac_3"/>
    <property type="match status" value="1"/>
</dbReference>
<keyword evidence="8" id="KW-1185">Reference proteome</keyword>
<dbReference type="PANTHER" id="PTHR35936">
    <property type="entry name" value="MEMBRANE-BOUND LYTIC MUREIN TRANSGLYCOSYLASE F"/>
    <property type="match status" value="1"/>
</dbReference>
<dbReference type="EMBL" id="CP031968">
    <property type="protein sequence ID" value="AXT45709.1"/>
    <property type="molecule type" value="Genomic_DNA"/>
</dbReference>
<feature type="chain" id="PRO_5042195787" evidence="5">
    <location>
        <begin position="22"/>
        <end position="257"/>
    </location>
</feature>
<dbReference type="SUPFAM" id="SSF53850">
    <property type="entry name" value="Periplasmic binding protein-like II"/>
    <property type="match status" value="1"/>
</dbReference>
<organism evidence="7 8">
    <name type="scientific">Chromobacterium rhizoryzae</name>
    <dbReference type="NCBI Taxonomy" id="1778675"/>
    <lineage>
        <taxon>Bacteria</taxon>
        <taxon>Pseudomonadati</taxon>
        <taxon>Pseudomonadota</taxon>
        <taxon>Betaproteobacteria</taxon>
        <taxon>Neisseriales</taxon>
        <taxon>Chromobacteriaceae</taxon>
        <taxon>Chromobacterium</taxon>
    </lineage>
</organism>
<name>A0AAD0RQ64_9NEIS</name>
<dbReference type="Proteomes" id="UP000259465">
    <property type="component" value="Chromosome"/>
</dbReference>
<evidence type="ECO:0000256" key="3">
    <source>
        <dbReference type="ARBA" id="ARBA00022729"/>
    </source>
</evidence>
<dbReference type="SMART" id="SM00062">
    <property type="entry name" value="PBPb"/>
    <property type="match status" value="1"/>
</dbReference>
<evidence type="ECO:0000313" key="8">
    <source>
        <dbReference type="Proteomes" id="UP000259465"/>
    </source>
</evidence>
<gene>
    <name evidence="7" type="ORF">D1345_05755</name>
</gene>
<evidence type="ECO:0000256" key="5">
    <source>
        <dbReference type="SAM" id="SignalP"/>
    </source>
</evidence>
<comment type="subcellular location">
    <subcellularLocation>
        <location evidence="1">Cell envelope</location>
    </subcellularLocation>
</comment>
<evidence type="ECO:0000256" key="4">
    <source>
        <dbReference type="RuleBase" id="RU003744"/>
    </source>
</evidence>
<evidence type="ECO:0000259" key="6">
    <source>
        <dbReference type="SMART" id="SM00062"/>
    </source>
</evidence>
<comment type="similarity">
    <text evidence="2 4">Belongs to the bacterial solute-binding protein 3 family.</text>
</comment>
<dbReference type="InterPro" id="IPR001638">
    <property type="entry name" value="Solute-binding_3/MltF_N"/>
</dbReference>
<dbReference type="GO" id="GO:0030313">
    <property type="term" value="C:cell envelope"/>
    <property type="evidence" value="ECO:0007669"/>
    <property type="project" value="UniProtKB-SubCell"/>
</dbReference>
<evidence type="ECO:0000256" key="1">
    <source>
        <dbReference type="ARBA" id="ARBA00004196"/>
    </source>
</evidence>
<evidence type="ECO:0000256" key="2">
    <source>
        <dbReference type="ARBA" id="ARBA00010333"/>
    </source>
</evidence>
<protein>
    <submittedName>
        <fullName evidence="7">Amino acid ABC transporter substrate-binding protein</fullName>
    </submittedName>
</protein>
<dbReference type="KEGG" id="crz:D1345_05755"/>
<dbReference type="InterPro" id="IPR018313">
    <property type="entry name" value="SBP_3_CS"/>
</dbReference>
<dbReference type="AlphaFoldDB" id="A0AAD0RQ64"/>
<evidence type="ECO:0000313" key="7">
    <source>
        <dbReference type="EMBL" id="AXT45709.1"/>
    </source>
</evidence>
<dbReference type="Gene3D" id="3.40.190.10">
    <property type="entry name" value="Periplasmic binding protein-like II"/>
    <property type="match status" value="2"/>
</dbReference>
<dbReference type="PROSITE" id="PS01039">
    <property type="entry name" value="SBP_BACTERIAL_3"/>
    <property type="match status" value="1"/>
</dbReference>